<protein>
    <submittedName>
        <fullName evidence="1">Uncharacterized protein</fullName>
    </submittedName>
</protein>
<gene>
    <name evidence="1" type="ORF">EDS130_LOCUS33611</name>
</gene>
<organism evidence="1 2">
    <name type="scientific">Adineta ricciae</name>
    <name type="common">Rotifer</name>
    <dbReference type="NCBI Taxonomy" id="249248"/>
    <lineage>
        <taxon>Eukaryota</taxon>
        <taxon>Metazoa</taxon>
        <taxon>Spiralia</taxon>
        <taxon>Gnathifera</taxon>
        <taxon>Rotifera</taxon>
        <taxon>Eurotatoria</taxon>
        <taxon>Bdelloidea</taxon>
        <taxon>Adinetida</taxon>
        <taxon>Adinetidae</taxon>
        <taxon>Adineta</taxon>
    </lineage>
</organism>
<name>A0A815HN79_ADIRI</name>
<dbReference type="Proteomes" id="UP000663852">
    <property type="component" value="Unassembled WGS sequence"/>
</dbReference>
<evidence type="ECO:0000313" key="2">
    <source>
        <dbReference type="Proteomes" id="UP000663852"/>
    </source>
</evidence>
<proteinExistence type="predicted"/>
<sequence length="466" mass="54056">MNEDKLKYSTIKVEFLIVVLVLVKNESNLFTSTANIMPDCREGGLGSWRFDVHIQSSIRTRQSSMMSDECWLISTANDWKTPTLKVIQTDENSQSRTDQRDDQSIVTENEQMKPSLIVRILQCANQSQQLSIVFLSTKEMKIFVCFLIFIFAQQFVNSVQPYFPKQVIFSPDNNQTIIAIDGINQRAYLKLNVSSDDTDIAYVMQHIPYAKSGSAQAKHYVQLILNKHKGNTQCSYLTYWEYSSNAFGLFPSHWGNDSSYRITNYLNFNYRMIYSTNASTNEDYWYSNETCRVDTGEVYRCQDIYFRKNTNIPIRYSEVVQVDSETIRRVQNYTIYSIERPSDAYFKSIPKNWSDICRDGDLGISYNPDHIKLKLNKTAKVEVWLPAPPHATQSNDTVVIYWEALVCTHCFRWTPTQLIFNSTNFNKRQLLTITRVEDSEEILLIPFCSGGGYDKVPCYAMYLPIY</sequence>
<dbReference type="EMBL" id="CAJNOJ010000270">
    <property type="protein sequence ID" value="CAF1357239.1"/>
    <property type="molecule type" value="Genomic_DNA"/>
</dbReference>
<accession>A0A815HN79</accession>
<dbReference type="AlphaFoldDB" id="A0A815HN79"/>
<evidence type="ECO:0000313" key="1">
    <source>
        <dbReference type="EMBL" id="CAF1357239.1"/>
    </source>
</evidence>
<comment type="caution">
    <text evidence="1">The sequence shown here is derived from an EMBL/GenBank/DDBJ whole genome shotgun (WGS) entry which is preliminary data.</text>
</comment>
<dbReference type="OrthoDB" id="10051892at2759"/>
<reference evidence="1" key="1">
    <citation type="submission" date="2021-02" db="EMBL/GenBank/DDBJ databases">
        <authorList>
            <person name="Nowell W R."/>
        </authorList>
    </citation>
    <scope>NUCLEOTIDE SEQUENCE</scope>
</reference>